<gene>
    <name evidence="9" type="primary">trpC</name>
    <name evidence="12" type="ORF">B1B09_03000</name>
    <name evidence="11" type="ORF">DXN06_01860</name>
</gene>
<dbReference type="OrthoDB" id="9804217at2"/>
<evidence type="ECO:0000256" key="6">
    <source>
        <dbReference type="ARBA" id="ARBA00022822"/>
    </source>
</evidence>
<evidence type="ECO:0000256" key="9">
    <source>
        <dbReference type="HAMAP-Rule" id="MF_00134"/>
    </source>
</evidence>
<comment type="pathway">
    <text evidence="2 9">Amino-acid biosynthesis; L-tryptophan biosynthesis; L-tryptophan from chorismate: step 4/5.</text>
</comment>
<evidence type="ECO:0000256" key="5">
    <source>
        <dbReference type="ARBA" id="ARBA00022793"/>
    </source>
</evidence>
<dbReference type="FunFam" id="3.20.20.70:FF:000024">
    <property type="entry name" value="Indole-3-glycerol phosphate synthase"/>
    <property type="match status" value="1"/>
</dbReference>
<dbReference type="InterPro" id="IPR013785">
    <property type="entry name" value="Aldolase_TIM"/>
</dbReference>
<dbReference type="CDD" id="cd00331">
    <property type="entry name" value="IGPS"/>
    <property type="match status" value="1"/>
</dbReference>
<dbReference type="InterPro" id="IPR001468">
    <property type="entry name" value="Indole-3-GlycerolPSynthase_CS"/>
</dbReference>
<comment type="catalytic activity">
    <reaction evidence="1 9">
        <text>1-(2-carboxyphenylamino)-1-deoxy-D-ribulose 5-phosphate + H(+) = (1S,2R)-1-C-(indol-3-yl)glycerol 3-phosphate + CO2 + H2O</text>
        <dbReference type="Rhea" id="RHEA:23476"/>
        <dbReference type="ChEBI" id="CHEBI:15377"/>
        <dbReference type="ChEBI" id="CHEBI:15378"/>
        <dbReference type="ChEBI" id="CHEBI:16526"/>
        <dbReference type="ChEBI" id="CHEBI:58613"/>
        <dbReference type="ChEBI" id="CHEBI:58866"/>
        <dbReference type="EC" id="4.1.1.48"/>
    </reaction>
</comment>
<name>A0A2B7IH30_CUTAC</name>
<dbReference type="GO" id="GO:0000162">
    <property type="term" value="P:L-tryptophan biosynthetic process"/>
    <property type="evidence" value="ECO:0007669"/>
    <property type="project" value="UniProtKB-UniRule"/>
</dbReference>
<feature type="domain" description="Indole-3-glycerol phosphate synthase" evidence="10">
    <location>
        <begin position="11"/>
        <end position="260"/>
    </location>
</feature>
<protein>
    <recommendedName>
        <fullName evidence="9">Indole-3-glycerol phosphate synthase</fullName>
        <shortName evidence="9">IGPS</shortName>
        <ecNumber evidence="9">4.1.1.48</ecNumber>
    </recommendedName>
</protein>
<evidence type="ECO:0000259" key="10">
    <source>
        <dbReference type="Pfam" id="PF00218"/>
    </source>
</evidence>
<evidence type="ECO:0000313" key="13">
    <source>
        <dbReference type="Proteomes" id="UP000226191"/>
    </source>
</evidence>
<dbReference type="SUPFAM" id="SSF51366">
    <property type="entry name" value="Ribulose-phoshate binding barrel"/>
    <property type="match status" value="1"/>
</dbReference>
<dbReference type="GO" id="GO:0004640">
    <property type="term" value="F:phosphoribosylanthranilate isomerase activity"/>
    <property type="evidence" value="ECO:0007669"/>
    <property type="project" value="TreeGrafter"/>
</dbReference>
<dbReference type="HAMAP" id="MF_00134_B">
    <property type="entry name" value="IGPS_B"/>
    <property type="match status" value="1"/>
</dbReference>
<evidence type="ECO:0000256" key="8">
    <source>
        <dbReference type="ARBA" id="ARBA00023239"/>
    </source>
</evidence>
<accession>A0A2B7IH30</accession>
<comment type="similarity">
    <text evidence="3 9">Belongs to the TrpC family.</text>
</comment>
<dbReference type="PANTHER" id="PTHR22854">
    <property type="entry name" value="TRYPTOPHAN BIOSYNTHESIS PROTEIN"/>
    <property type="match status" value="1"/>
</dbReference>
<dbReference type="InterPro" id="IPR013798">
    <property type="entry name" value="Indole-3-glycerol_P_synth_dom"/>
</dbReference>
<dbReference type="EMBL" id="MVCE01000001">
    <property type="protein sequence ID" value="PGF36593.1"/>
    <property type="molecule type" value="Genomic_DNA"/>
</dbReference>
<dbReference type="GeneID" id="92857100"/>
<dbReference type="RefSeq" id="WP_002516614.1">
    <property type="nucleotide sequence ID" value="NZ_AP019664.1"/>
</dbReference>
<evidence type="ECO:0000256" key="1">
    <source>
        <dbReference type="ARBA" id="ARBA00001633"/>
    </source>
</evidence>
<reference evidence="12 13" key="1">
    <citation type="submission" date="2017-02" db="EMBL/GenBank/DDBJ databases">
        <title>Prevalence of linear plasmids in Cutibacterium acnes isolates obtained from cancerous prostatic tissue.</title>
        <authorList>
            <person name="Davidsson S."/>
            <person name="Bruggemann H."/>
        </authorList>
    </citation>
    <scope>NUCLEOTIDE SEQUENCE [LARGE SCALE GENOMIC DNA]</scope>
    <source>
        <strain evidence="12 13">11-78</strain>
    </source>
</reference>
<evidence type="ECO:0000256" key="2">
    <source>
        <dbReference type="ARBA" id="ARBA00004696"/>
    </source>
</evidence>
<keyword evidence="6 9" id="KW-0822">Tryptophan biosynthesis</keyword>
<evidence type="ECO:0000256" key="4">
    <source>
        <dbReference type="ARBA" id="ARBA00022605"/>
    </source>
</evidence>
<reference evidence="11 14" key="2">
    <citation type="submission" date="2018-08" db="EMBL/GenBank/DDBJ databases">
        <title>Genome sequencing of Cutibacterium acnes KCOM 1315.</title>
        <authorList>
            <person name="Kook J.-K."/>
            <person name="Park S.-N."/>
            <person name="Lim Y.K."/>
        </authorList>
    </citation>
    <scope>NUCLEOTIDE SEQUENCE [LARGE SCALE GENOMIC DNA]</scope>
    <source>
        <strain evidence="11 14">KCOM 1315</strain>
    </source>
</reference>
<keyword evidence="5 9" id="KW-0210">Decarboxylase</keyword>
<dbReference type="PANTHER" id="PTHR22854:SF2">
    <property type="entry name" value="INDOLE-3-GLYCEROL-PHOSPHATE SYNTHASE"/>
    <property type="match status" value="1"/>
</dbReference>
<evidence type="ECO:0000313" key="14">
    <source>
        <dbReference type="Proteomes" id="UP000256621"/>
    </source>
</evidence>
<dbReference type="PROSITE" id="PS00614">
    <property type="entry name" value="IGPS"/>
    <property type="match status" value="1"/>
</dbReference>
<dbReference type="AlphaFoldDB" id="A0A2B7IH30"/>
<dbReference type="Proteomes" id="UP000256621">
    <property type="component" value="Chromosome"/>
</dbReference>
<evidence type="ECO:0000256" key="7">
    <source>
        <dbReference type="ARBA" id="ARBA00023141"/>
    </source>
</evidence>
<organism evidence="12 13">
    <name type="scientific">Cutibacterium acnes</name>
    <name type="common">Propionibacterium acnes</name>
    <dbReference type="NCBI Taxonomy" id="1747"/>
    <lineage>
        <taxon>Bacteria</taxon>
        <taxon>Bacillati</taxon>
        <taxon>Actinomycetota</taxon>
        <taxon>Actinomycetes</taxon>
        <taxon>Propionibacteriales</taxon>
        <taxon>Propionibacteriaceae</taxon>
        <taxon>Cutibacterium</taxon>
    </lineage>
</organism>
<dbReference type="Pfam" id="PF00218">
    <property type="entry name" value="IGPS"/>
    <property type="match status" value="1"/>
</dbReference>
<keyword evidence="8 9" id="KW-0456">Lyase</keyword>
<evidence type="ECO:0000313" key="11">
    <source>
        <dbReference type="EMBL" id="AXM06041.1"/>
    </source>
</evidence>
<dbReference type="NCBIfam" id="NF001369">
    <property type="entry name" value="PRK00278.1-1"/>
    <property type="match status" value="1"/>
</dbReference>
<dbReference type="OMA" id="RGPHDLI"/>
<dbReference type="Gene3D" id="3.20.20.70">
    <property type="entry name" value="Aldolase class I"/>
    <property type="match status" value="1"/>
</dbReference>
<dbReference type="InterPro" id="IPR045186">
    <property type="entry name" value="Indole-3-glycerol_P_synth"/>
</dbReference>
<keyword evidence="4 9" id="KW-0028">Amino-acid biosynthesis</keyword>
<evidence type="ECO:0000313" key="12">
    <source>
        <dbReference type="EMBL" id="PGF36593.1"/>
    </source>
</evidence>
<dbReference type="Proteomes" id="UP000226191">
    <property type="component" value="Unassembled WGS sequence"/>
</dbReference>
<sequence>MPPTVTGTVLDGIISGVLEDLHERQLMVTSDNLREATELVAPAIDPIPRLTAPGLSVISEIKRSSPSNGQLAAIHDPAALADQYRSGGAAAISVLTEERRFQGSLADLDAVRAKVEIPVLRKDFVVAEYQVLEARAHGADLILLIVAALSDDDLQRLYDLAIELGMTPLVEVHTPEEVSRATALGARVVGVNARNLKTLEVDKTIFRELLGELPENVVKVAESGILCVDEAVEVYDLGADAVLVGEMLVRHGEPAQVLRKIHRATV</sequence>
<dbReference type="GO" id="GO:0004425">
    <property type="term" value="F:indole-3-glycerol-phosphate synthase activity"/>
    <property type="evidence" value="ECO:0007669"/>
    <property type="project" value="UniProtKB-UniRule"/>
</dbReference>
<keyword evidence="7 9" id="KW-0057">Aromatic amino acid biosynthesis</keyword>
<dbReference type="EMBL" id="CP031442">
    <property type="protein sequence ID" value="AXM06041.1"/>
    <property type="molecule type" value="Genomic_DNA"/>
</dbReference>
<evidence type="ECO:0000256" key="3">
    <source>
        <dbReference type="ARBA" id="ARBA00008737"/>
    </source>
</evidence>
<dbReference type="InterPro" id="IPR011060">
    <property type="entry name" value="RibuloseP-bd_barrel"/>
</dbReference>
<proteinExistence type="inferred from homology"/>
<dbReference type="EC" id="4.1.1.48" evidence="9"/>